<comment type="subunit">
    <text evidence="6">Component of the CCR4-NOT complex, at least composed of CRR4 and CAF1 proteins.</text>
</comment>
<evidence type="ECO:0000256" key="9">
    <source>
        <dbReference type="ARBA" id="ARBA00022722"/>
    </source>
</evidence>
<evidence type="ECO:0000256" key="2">
    <source>
        <dbReference type="ARBA" id="ARBA00001968"/>
    </source>
</evidence>
<evidence type="ECO:0000256" key="13">
    <source>
        <dbReference type="ARBA" id="ARBA00022884"/>
    </source>
</evidence>
<dbReference type="EMBL" id="JAIVGD010000001">
    <property type="protein sequence ID" value="KAH0780627.1"/>
    <property type="molecule type" value="Genomic_DNA"/>
</dbReference>
<evidence type="ECO:0000256" key="3">
    <source>
        <dbReference type="ARBA" id="ARBA00004123"/>
    </source>
</evidence>
<evidence type="ECO:0000256" key="1">
    <source>
        <dbReference type="ARBA" id="ARBA00001663"/>
    </source>
</evidence>
<evidence type="ECO:0000256" key="16">
    <source>
        <dbReference type="ARBA" id="ARBA00023242"/>
    </source>
</evidence>
<comment type="similarity">
    <text evidence="5">Belongs to the CAF1 family.</text>
</comment>
<evidence type="ECO:0000256" key="10">
    <source>
        <dbReference type="ARBA" id="ARBA00022723"/>
    </source>
</evidence>
<dbReference type="PANTHER" id="PTHR10797">
    <property type="entry name" value="CCR4-NOT TRANSCRIPTION COMPLEX SUBUNIT"/>
    <property type="match status" value="1"/>
</dbReference>
<evidence type="ECO:0000256" key="17">
    <source>
        <dbReference type="ARBA" id="ARBA00025148"/>
    </source>
</evidence>
<dbReference type="InterPro" id="IPR012337">
    <property type="entry name" value="RNaseH-like_sf"/>
</dbReference>
<proteinExistence type="inferred from homology"/>
<evidence type="ECO:0000256" key="14">
    <source>
        <dbReference type="ARBA" id="ARBA00023015"/>
    </source>
</evidence>
<dbReference type="InterPro" id="IPR006941">
    <property type="entry name" value="RNase_CAF1"/>
</dbReference>
<dbReference type="SUPFAM" id="SSF53098">
    <property type="entry name" value="Ribonuclease H-like"/>
    <property type="match status" value="1"/>
</dbReference>
<evidence type="ECO:0000256" key="15">
    <source>
        <dbReference type="ARBA" id="ARBA00023163"/>
    </source>
</evidence>
<keyword evidence="13" id="KW-0694">RNA-binding</keyword>
<protein>
    <recommendedName>
        <fullName evidence="7">poly(A)-specific ribonuclease</fullName>
        <ecNumber evidence="7">3.1.13.4</ecNumber>
    </recommendedName>
</protein>
<dbReference type="EC" id="3.1.13.4" evidence="7"/>
<keyword evidence="16" id="KW-0539">Nucleus</keyword>
<dbReference type="Pfam" id="PF04857">
    <property type="entry name" value="CAF1"/>
    <property type="match status" value="1"/>
</dbReference>
<comment type="function">
    <text evidence="17">Ubiquitous transcription factor required for a diverse set of processes. It is a component of the CCR4 complex involved in the control of gene expression.</text>
</comment>
<keyword evidence="11" id="KW-0378">Hydrolase</keyword>
<keyword evidence="14" id="KW-0805">Transcription regulation</keyword>
<evidence type="ECO:0000256" key="8">
    <source>
        <dbReference type="ARBA" id="ARBA00022490"/>
    </source>
</evidence>
<evidence type="ECO:0000256" key="7">
    <source>
        <dbReference type="ARBA" id="ARBA00012161"/>
    </source>
</evidence>
<keyword evidence="19" id="KW-1185">Reference proteome</keyword>
<evidence type="ECO:0000313" key="19">
    <source>
        <dbReference type="Proteomes" id="UP000826656"/>
    </source>
</evidence>
<keyword evidence="15" id="KW-0804">Transcription</keyword>
<keyword evidence="12" id="KW-0269">Exonuclease</keyword>
<evidence type="ECO:0000256" key="4">
    <source>
        <dbReference type="ARBA" id="ARBA00004496"/>
    </source>
</evidence>
<evidence type="ECO:0000313" key="18">
    <source>
        <dbReference type="EMBL" id="KAH0780627.1"/>
    </source>
</evidence>
<name>A0ABQ7WIQ5_SOLTU</name>
<evidence type="ECO:0000256" key="5">
    <source>
        <dbReference type="ARBA" id="ARBA00008372"/>
    </source>
</evidence>
<evidence type="ECO:0000256" key="11">
    <source>
        <dbReference type="ARBA" id="ARBA00022801"/>
    </source>
</evidence>
<dbReference type="Gene3D" id="3.30.420.10">
    <property type="entry name" value="Ribonuclease H-like superfamily/Ribonuclease H"/>
    <property type="match status" value="1"/>
</dbReference>
<comment type="caution">
    <text evidence="18">The sequence shown here is derived from an EMBL/GenBank/DDBJ whole genome shotgun (WGS) entry which is preliminary data.</text>
</comment>
<evidence type="ECO:0000256" key="6">
    <source>
        <dbReference type="ARBA" id="ARBA00011757"/>
    </source>
</evidence>
<evidence type="ECO:0000256" key="12">
    <source>
        <dbReference type="ARBA" id="ARBA00022839"/>
    </source>
</evidence>
<comment type="cofactor">
    <cofactor evidence="2">
        <name>a divalent metal cation</name>
        <dbReference type="ChEBI" id="CHEBI:60240"/>
    </cofactor>
</comment>
<keyword evidence="8" id="KW-0963">Cytoplasm</keyword>
<sequence>MSFSAIVIPPPPPFAAVKKPVFIRSVWANNLESEFSLIRSLVDRFPFVSMDTEFPGVIYRSDIRAKNPIELYNNLKLNVDALKLIQVGITLTDVYGNLPDFGCGFGFIWEFNFRDFDVLHDDHAPDSIELLHDHGLDFKKTRARGADTTRFAELMLSSGLLCNDAVSYVTFHSAYDFGYLIKVLTGCKLPGVLTEFLKLLKVFFGEKVYDVKYMMMFFPYLHGGLDRVAETLMLNRLVGNSHQAGSDSLLTWHVFQKVKQVYLEDNEARTEKFGGILFGNEVIREKVGVASVVDKLREARLRWFGHVKRRSADAPVRRCEVMVVEGTRRGRGRPKKYWEEVIRHDLSMLHFTEDMTLDRKEWRSRIKVVG</sequence>
<dbReference type="InterPro" id="IPR039637">
    <property type="entry name" value="CNOT7/CNOT8/Pop2"/>
</dbReference>
<accession>A0ABQ7WIQ5</accession>
<dbReference type="InterPro" id="IPR036397">
    <property type="entry name" value="RNaseH_sf"/>
</dbReference>
<dbReference type="Proteomes" id="UP000826656">
    <property type="component" value="Unassembled WGS sequence"/>
</dbReference>
<comment type="subcellular location">
    <subcellularLocation>
        <location evidence="4">Cytoplasm</location>
    </subcellularLocation>
    <subcellularLocation>
        <location evidence="3">Nucleus</location>
    </subcellularLocation>
</comment>
<comment type="catalytic activity">
    <reaction evidence="1">
        <text>Exonucleolytic cleavage of poly(A) to 5'-AMP.</text>
        <dbReference type="EC" id="3.1.13.4"/>
    </reaction>
</comment>
<keyword evidence="10" id="KW-0479">Metal-binding</keyword>
<reference evidence="18 19" key="1">
    <citation type="journal article" date="2021" name="bioRxiv">
        <title>Chromosome-scale and haplotype-resolved genome assembly of a tetraploid potato cultivar.</title>
        <authorList>
            <person name="Sun H."/>
            <person name="Jiao W.-B."/>
            <person name="Krause K."/>
            <person name="Campoy J.A."/>
            <person name="Goel M."/>
            <person name="Folz-Donahue K."/>
            <person name="Kukat C."/>
            <person name="Huettel B."/>
            <person name="Schneeberger K."/>
        </authorList>
    </citation>
    <scope>NUCLEOTIDE SEQUENCE [LARGE SCALE GENOMIC DNA]</scope>
    <source>
        <strain evidence="18">SolTubOtavaFocal</strain>
        <tissue evidence="18">Leaves</tissue>
    </source>
</reference>
<gene>
    <name evidence="18" type="ORF">KY290_000225</name>
</gene>
<organism evidence="18 19">
    <name type="scientific">Solanum tuberosum</name>
    <name type="common">Potato</name>
    <dbReference type="NCBI Taxonomy" id="4113"/>
    <lineage>
        <taxon>Eukaryota</taxon>
        <taxon>Viridiplantae</taxon>
        <taxon>Streptophyta</taxon>
        <taxon>Embryophyta</taxon>
        <taxon>Tracheophyta</taxon>
        <taxon>Spermatophyta</taxon>
        <taxon>Magnoliopsida</taxon>
        <taxon>eudicotyledons</taxon>
        <taxon>Gunneridae</taxon>
        <taxon>Pentapetalae</taxon>
        <taxon>asterids</taxon>
        <taxon>lamiids</taxon>
        <taxon>Solanales</taxon>
        <taxon>Solanaceae</taxon>
        <taxon>Solanoideae</taxon>
        <taxon>Solaneae</taxon>
        <taxon>Solanum</taxon>
    </lineage>
</organism>
<keyword evidence="9" id="KW-0540">Nuclease</keyword>